<sequence>MTTINNIPFENENARLLFELIRMFFPNMELNWSGEELSEREALKMYHKACRRLKVKIVPYINRKIMV</sequence>
<name>A0A4V6HS77_9FIRM</name>
<dbReference type="Proteomes" id="UP000306509">
    <property type="component" value="Unassembled WGS sequence"/>
</dbReference>
<reference evidence="1 2" key="1">
    <citation type="journal article" date="2019" name="Anaerobe">
        <title>Detection of Robinsoniella peoriensis in multiple bone samples of a trauma patient.</title>
        <authorList>
            <person name="Schrottner P."/>
            <person name="Hartwich K."/>
            <person name="Bunk B."/>
            <person name="Schober I."/>
            <person name="Helbig S."/>
            <person name="Rudolph W.W."/>
            <person name="Gunzer F."/>
        </authorList>
    </citation>
    <scope>NUCLEOTIDE SEQUENCE [LARGE SCALE GENOMIC DNA]</scope>
    <source>
        <strain evidence="1 2">DSM 106044</strain>
    </source>
</reference>
<dbReference type="EMBL" id="QGQD01000025">
    <property type="protein sequence ID" value="TLD01878.1"/>
    <property type="molecule type" value="Genomic_DNA"/>
</dbReference>
<gene>
    <name evidence="1" type="ORF">DSM106044_01248</name>
</gene>
<protein>
    <submittedName>
        <fullName evidence="1">Uncharacterized protein</fullName>
    </submittedName>
</protein>
<proteinExistence type="predicted"/>
<dbReference type="RefSeq" id="WP_027292002.1">
    <property type="nucleotide sequence ID" value="NZ_CABMJZ010000136.1"/>
</dbReference>
<evidence type="ECO:0000313" key="1">
    <source>
        <dbReference type="EMBL" id="TLD01878.1"/>
    </source>
</evidence>
<organism evidence="1 2">
    <name type="scientific">Robinsoniella peoriensis</name>
    <dbReference type="NCBI Taxonomy" id="180332"/>
    <lineage>
        <taxon>Bacteria</taxon>
        <taxon>Bacillati</taxon>
        <taxon>Bacillota</taxon>
        <taxon>Clostridia</taxon>
        <taxon>Lachnospirales</taxon>
        <taxon>Lachnospiraceae</taxon>
        <taxon>Robinsoniella</taxon>
    </lineage>
</organism>
<keyword evidence="2" id="KW-1185">Reference proteome</keyword>
<dbReference type="OrthoDB" id="9979663at2"/>
<evidence type="ECO:0000313" key="2">
    <source>
        <dbReference type="Proteomes" id="UP000306509"/>
    </source>
</evidence>
<comment type="caution">
    <text evidence="1">The sequence shown here is derived from an EMBL/GenBank/DDBJ whole genome shotgun (WGS) entry which is preliminary data.</text>
</comment>
<dbReference type="AlphaFoldDB" id="A0A4V6HS77"/>
<accession>A0A4V6HS77</accession>